<dbReference type="Gene3D" id="1.10.510.10">
    <property type="entry name" value="Transferase(Phosphotransferase) domain 1"/>
    <property type="match status" value="1"/>
</dbReference>
<dbReference type="InterPro" id="IPR052059">
    <property type="entry name" value="CR_Ser/Thr_kinase"/>
</dbReference>
<keyword evidence="4" id="KW-0067">ATP-binding</keyword>
<dbReference type="GO" id="GO:0004672">
    <property type="term" value="F:protein kinase activity"/>
    <property type="evidence" value="ECO:0007669"/>
    <property type="project" value="InterPro"/>
</dbReference>
<evidence type="ECO:0000256" key="5">
    <source>
        <dbReference type="SAM" id="MobiDB-lite"/>
    </source>
</evidence>
<dbReference type="EMBL" id="CAJGYO010000008">
    <property type="protein sequence ID" value="CAD6251618.1"/>
    <property type="molecule type" value="Genomic_DNA"/>
</dbReference>
<feature type="compositionally biased region" description="Low complexity" evidence="5">
    <location>
        <begin position="407"/>
        <end position="420"/>
    </location>
</feature>
<accession>A0A811Q6K9</accession>
<keyword evidence="3" id="KW-0418">Kinase</keyword>
<evidence type="ECO:0000313" key="7">
    <source>
        <dbReference type="EMBL" id="CAD6251618.1"/>
    </source>
</evidence>
<organism evidence="7 8">
    <name type="scientific">Miscanthus lutarioriparius</name>
    <dbReference type="NCBI Taxonomy" id="422564"/>
    <lineage>
        <taxon>Eukaryota</taxon>
        <taxon>Viridiplantae</taxon>
        <taxon>Streptophyta</taxon>
        <taxon>Embryophyta</taxon>
        <taxon>Tracheophyta</taxon>
        <taxon>Spermatophyta</taxon>
        <taxon>Magnoliopsida</taxon>
        <taxon>Liliopsida</taxon>
        <taxon>Poales</taxon>
        <taxon>Poaceae</taxon>
        <taxon>PACMAD clade</taxon>
        <taxon>Panicoideae</taxon>
        <taxon>Andropogonodae</taxon>
        <taxon>Andropogoneae</taxon>
        <taxon>Saccharinae</taxon>
        <taxon>Miscanthus</taxon>
    </lineage>
</organism>
<dbReference type="FunFam" id="1.10.510.10:FF:000317">
    <property type="entry name" value="PTI1-like tyrosine-protein kinase At3g15890"/>
    <property type="match status" value="1"/>
</dbReference>
<gene>
    <name evidence="7" type="ORF">NCGR_LOCUS35358</name>
</gene>
<dbReference type="PANTHER" id="PTHR47973">
    <property type="entry name" value="CYSTEINE-RICH RECEPTOR-LIKE PROTEIN KINASE 3"/>
    <property type="match status" value="1"/>
</dbReference>
<dbReference type="PROSITE" id="PS00108">
    <property type="entry name" value="PROTEIN_KINASE_ST"/>
    <property type="match status" value="1"/>
</dbReference>
<keyword evidence="2" id="KW-0547">Nucleotide-binding</keyword>
<proteinExistence type="predicted"/>
<dbReference type="InterPro" id="IPR008271">
    <property type="entry name" value="Ser/Thr_kinase_AS"/>
</dbReference>
<dbReference type="PROSITE" id="PS50011">
    <property type="entry name" value="PROTEIN_KINASE_DOM"/>
    <property type="match status" value="1"/>
</dbReference>
<evidence type="ECO:0000313" key="8">
    <source>
        <dbReference type="Proteomes" id="UP000604825"/>
    </source>
</evidence>
<dbReference type="Gene3D" id="3.30.200.20">
    <property type="entry name" value="Phosphorylase Kinase, domain 1"/>
    <property type="match status" value="1"/>
</dbReference>
<keyword evidence="8" id="KW-1185">Reference proteome</keyword>
<feature type="compositionally biased region" description="Basic and acidic residues" evidence="5">
    <location>
        <begin position="423"/>
        <end position="432"/>
    </location>
</feature>
<keyword evidence="1" id="KW-0808">Transferase</keyword>
<dbReference type="AlphaFoldDB" id="A0A811Q6K9"/>
<comment type="caution">
    <text evidence="7">The sequence shown here is derived from an EMBL/GenBank/DDBJ whole genome shotgun (WGS) entry which is preliminary data.</text>
</comment>
<dbReference type="Proteomes" id="UP000604825">
    <property type="component" value="Unassembled WGS sequence"/>
</dbReference>
<dbReference type="OrthoDB" id="4062651at2759"/>
<evidence type="ECO:0000256" key="4">
    <source>
        <dbReference type="ARBA" id="ARBA00022840"/>
    </source>
</evidence>
<dbReference type="SUPFAM" id="SSF56112">
    <property type="entry name" value="Protein kinase-like (PK-like)"/>
    <property type="match status" value="1"/>
</dbReference>
<protein>
    <recommendedName>
        <fullName evidence="6">Protein kinase domain-containing protein</fullName>
    </recommendedName>
</protein>
<evidence type="ECO:0000256" key="1">
    <source>
        <dbReference type="ARBA" id="ARBA00022679"/>
    </source>
</evidence>
<dbReference type="InterPro" id="IPR001245">
    <property type="entry name" value="Ser-Thr/Tyr_kinase_cat_dom"/>
</dbReference>
<reference evidence="7" key="1">
    <citation type="submission" date="2020-10" db="EMBL/GenBank/DDBJ databases">
        <authorList>
            <person name="Han B."/>
            <person name="Lu T."/>
            <person name="Zhao Q."/>
            <person name="Huang X."/>
            <person name="Zhao Y."/>
        </authorList>
    </citation>
    <scope>NUCLEOTIDE SEQUENCE</scope>
</reference>
<sequence length="447" mass="49455">MASRKVVVRVLVYGKDKSHLVEQLFILEKLLAPDPTCQPPIRLTSLGRDHNEAARGGALTRGELPGAGSWPWLDLSILQVGSGLGRADRLTVPLGACRGSEKSHGSFLSIKSRVLDTWACYVATICLFISNNLPKLVYHKIAVKRLKSWSNKAEKEFAVEVEILARVRHKSLLSLRGYCAEGQERLIVYDYMPNLSIHSQIHGQHAAECNLSWERRMKIAVDSAEGIAYLHHYATPHIIHRDVKASNVLLDSNFQARVADFGFAKLIPDGATHVTTKVKGTLGYLAPEYAMLGKASESCDVFSFGIMLLELASGKKPVEKLNPTTKKTITEWALPLARDKKFKEIADPKLKDNFVEDELKRMVFVGLACSQDKPEQRPIMSEVVELLKGESTEKLSNLENDDLFKPDSSFQSSSGPDSSDCVTEERSPKADAIEEAVDSSETVPSAR</sequence>
<dbReference type="SMART" id="SM00220">
    <property type="entry name" value="S_TKc"/>
    <property type="match status" value="1"/>
</dbReference>
<feature type="domain" description="Protein kinase" evidence="6">
    <location>
        <begin position="96"/>
        <end position="395"/>
    </location>
</feature>
<dbReference type="InterPro" id="IPR011009">
    <property type="entry name" value="Kinase-like_dom_sf"/>
</dbReference>
<dbReference type="Pfam" id="PF07714">
    <property type="entry name" value="PK_Tyr_Ser-Thr"/>
    <property type="match status" value="1"/>
</dbReference>
<evidence type="ECO:0000256" key="3">
    <source>
        <dbReference type="ARBA" id="ARBA00022777"/>
    </source>
</evidence>
<name>A0A811Q6K9_9POAL</name>
<feature type="region of interest" description="Disordered" evidence="5">
    <location>
        <begin position="397"/>
        <end position="447"/>
    </location>
</feature>
<evidence type="ECO:0000259" key="6">
    <source>
        <dbReference type="PROSITE" id="PS50011"/>
    </source>
</evidence>
<dbReference type="CDD" id="cd14066">
    <property type="entry name" value="STKc_IRAK"/>
    <property type="match status" value="1"/>
</dbReference>
<dbReference type="GO" id="GO:0005524">
    <property type="term" value="F:ATP binding"/>
    <property type="evidence" value="ECO:0007669"/>
    <property type="project" value="UniProtKB-KW"/>
</dbReference>
<evidence type="ECO:0000256" key="2">
    <source>
        <dbReference type="ARBA" id="ARBA00022741"/>
    </source>
</evidence>
<dbReference type="InterPro" id="IPR000719">
    <property type="entry name" value="Prot_kinase_dom"/>
</dbReference>